<reference evidence="3" key="2">
    <citation type="submission" date="2025-08" db="UniProtKB">
        <authorList>
            <consortium name="RefSeq"/>
        </authorList>
    </citation>
    <scope>IDENTIFICATION</scope>
    <source>
        <tissue evidence="3">Leaf</tissue>
    </source>
</reference>
<sequence length="343" mass="39088">MMVGRLMLLSVAVHGIHHGSRIPLSSAKRVFDPDGFEKHPWGRVAFSCLVNSVKIVDLDKDSYTVQGCVHALLIWLYESVPDIGELYGLRRSSSTGIPLLDWQSTRKGIKIDEFIKNEMAKHGQVRVKHMVHVSEENMYPEWSDDVEKDPAVDNLITDLVHNSLLEDVWKVVKTVPMGKNKRKAKVNENGESRRSNKKLKMKDGFSIDEEGEKDVTKKESKGKEHMEDVEDERKSLLDIWRMIEKMNESISDLDKNLISRMDALEGKFEAFVEKRMGVLDEKLSDRIRMVEVDLKGMKETKPTNLPVDSTSNNNEEDEAHRPSSSGITHRNCLKNQSHAIGNI</sequence>
<name>A0ABM0U371_CAMSA</name>
<feature type="compositionally biased region" description="Basic and acidic residues" evidence="1">
    <location>
        <begin position="185"/>
        <end position="194"/>
    </location>
</feature>
<reference evidence="2" key="1">
    <citation type="journal article" date="2014" name="Nat. Commun.">
        <title>The emerging biofuel crop Camelina sativa retains a highly undifferentiated hexaploid genome structure.</title>
        <authorList>
            <person name="Kagale S."/>
            <person name="Koh C."/>
            <person name="Nixon J."/>
            <person name="Bollina V."/>
            <person name="Clarke W.E."/>
            <person name="Tuteja R."/>
            <person name="Spillane C."/>
            <person name="Robinson S.J."/>
            <person name="Links M.G."/>
            <person name="Clarke C."/>
            <person name="Higgins E.E."/>
            <person name="Huebert T."/>
            <person name="Sharpe A.G."/>
            <person name="Parkin I.A."/>
        </authorList>
    </citation>
    <scope>NUCLEOTIDE SEQUENCE [LARGE SCALE GENOMIC DNA]</scope>
    <source>
        <strain evidence="2">cv. DH55</strain>
    </source>
</reference>
<keyword evidence="2" id="KW-1185">Reference proteome</keyword>
<proteinExistence type="predicted"/>
<evidence type="ECO:0000313" key="3">
    <source>
        <dbReference type="RefSeq" id="XP_010435128.1"/>
    </source>
</evidence>
<protein>
    <submittedName>
        <fullName evidence="3">Uncharacterized protein LOC104718997</fullName>
    </submittedName>
</protein>
<evidence type="ECO:0000256" key="1">
    <source>
        <dbReference type="SAM" id="MobiDB-lite"/>
    </source>
</evidence>
<organism evidence="2 3">
    <name type="scientific">Camelina sativa</name>
    <name type="common">False flax</name>
    <name type="synonym">Myagrum sativum</name>
    <dbReference type="NCBI Taxonomy" id="90675"/>
    <lineage>
        <taxon>Eukaryota</taxon>
        <taxon>Viridiplantae</taxon>
        <taxon>Streptophyta</taxon>
        <taxon>Embryophyta</taxon>
        <taxon>Tracheophyta</taxon>
        <taxon>Spermatophyta</taxon>
        <taxon>Magnoliopsida</taxon>
        <taxon>eudicotyledons</taxon>
        <taxon>Gunneridae</taxon>
        <taxon>Pentapetalae</taxon>
        <taxon>rosids</taxon>
        <taxon>malvids</taxon>
        <taxon>Brassicales</taxon>
        <taxon>Brassicaceae</taxon>
        <taxon>Camelineae</taxon>
        <taxon>Camelina</taxon>
    </lineage>
</organism>
<feature type="region of interest" description="Disordered" evidence="1">
    <location>
        <begin position="300"/>
        <end position="343"/>
    </location>
</feature>
<dbReference type="RefSeq" id="XP_010435128.1">
    <property type="nucleotide sequence ID" value="XM_010436826.2"/>
</dbReference>
<feature type="compositionally biased region" description="Basic and acidic residues" evidence="1">
    <location>
        <begin position="213"/>
        <end position="229"/>
    </location>
</feature>
<feature type="compositionally biased region" description="Polar residues" evidence="1">
    <location>
        <begin position="302"/>
        <end position="313"/>
    </location>
</feature>
<dbReference type="GeneID" id="104718997"/>
<gene>
    <name evidence="3" type="primary">LOC104718997</name>
</gene>
<accession>A0ABM0U371</accession>
<dbReference type="Proteomes" id="UP000694864">
    <property type="component" value="Chromosome 10"/>
</dbReference>
<evidence type="ECO:0000313" key="2">
    <source>
        <dbReference type="Proteomes" id="UP000694864"/>
    </source>
</evidence>
<feature type="region of interest" description="Disordered" evidence="1">
    <location>
        <begin position="180"/>
        <end position="229"/>
    </location>
</feature>
<feature type="compositionally biased region" description="Polar residues" evidence="1">
    <location>
        <begin position="322"/>
        <end position="343"/>
    </location>
</feature>